<dbReference type="RefSeq" id="XP_025434542.1">
    <property type="nucleotide sequence ID" value="XM_025574256.1"/>
</dbReference>
<dbReference type="Proteomes" id="UP000248349">
    <property type="component" value="Unassembled WGS sequence"/>
</dbReference>
<organism evidence="1 2">
    <name type="scientific">Aspergillus saccharolyticus JOP 1030-1</name>
    <dbReference type="NCBI Taxonomy" id="1450539"/>
    <lineage>
        <taxon>Eukaryota</taxon>
        <taxon>Fungi</taxon>
        <taxon>Dikarya</taxon>
        <taxon>Ascomycota</taxon>
        <taxon>Pezizomycotina</taxon>
        <taxon>Eurotiomycetes</taxon>
        <taxon>Eurotiomycetidae</taxon>
        <taxon>Eurotiales</taxon>
        <taxon>Aspergillaceae</taxon>
        <taxon>Aspergillus</taxon>
        <taxon>Aspergillus subgen. Circumdati</taxon>
    </lineage>
</organism>
<accession>A0A318ZWT1</accession>
<dbReference type="AlphaFoldDB" id="A0A318ZWT1"/>
<gene>
    <name evidence="1" type="ORF">BP01DRAFT_353715</name>
</gene>
<name>A0A318ZWT1_9EURO</name>
<evidence type="ECO:0000313" key="2">
    <source>
        <dbReference type="Proteomes" id="UP000248349"/>
    </source>
</evidence>
<reference evidence="1 2" key="1">
    <citation type="submission" date="2016-12" db="EMBL/GenBank/DDBJ databases">
        <title>The genomes of Aspergillus section Nigri reveals drivers in fungal speciation.</title>
        <authorList>
            <consortium name="DOE Joint Genome Institute"/>
            <person name="Vesth T.C."/>
            <person name="Nybo J."/>
            <person name="Theobald S."/>
            <person name="Brandl J."/>
            <person name="Frisvad J.C."/>
            <person name="Nielsen K.F."/>
            <person name="Lyhne E.K."/>
            <person name="Kogle M.E."/>
            <person name="Kuo A."/>
            <person name="Riley R."/>
            <person name="Clum A."/>
            <person name="Nolan M."/>
            <person name="Lipzen A."/>
            <person name="Salamov A."/>
            <person name="Henrissat B."/>
            <person name="Wiebenga A."/>
            <person name="De Vries R.P."/>
            <person name="Grigoriev I.V."/>
            <person name="Mortensen U.H."/>
            <person name="Andersen M.R."/>
            <person name="Baker S.E."/>
        </authorList>
    </citation>
    <scope>NUCLEOTIDE SEQUENCE [LARGE SCALE GENOMIC DNA]</scope>
    <source>
        <strain evidence="1 2">JOP 1030-1</strain>
    </source>
</reference>
<evidence type="ECO:0000313" key="1">
    <source>
        <dbReference type="EMBL" id="PYH48560.1"/>
    </source>
</evidence>
<keyword evidence="2" id="KW-1185">Reference proteome</keyword>
<dbReference type="GeneID" id="37075484"/>
<dbReference type="EMBL" id="KZ821221">
    <property type="protein sequence ID" value="PYH48560.1"/>
    <property type="molecule type" value="Genomic_DNA"/>
</dbReference>
<proteinExistence type="predicted"/>
<dbReference type="OrthoDB" id="4434244at2759"/>
<protein>
    <submittedName>
        <fullName evidence="1">Uncharacterized protein</fullName>
    </submittedName>
</protein>
<sequence length="247" mass="28069">MPREPIEMPWEVPTEEQSSDCDTIEVDSDTSSELLFTDLLFPRRRSGIRGITILLYSQQNHFDRYPQPPLRSELAQSQYYEATEEHWICELWQTPVISFVPAVYAEAVIDNLAQDLATRGEPQRYWIEELMHISVFWYGGGKNRPQRPPTPHGGNIWSSTGLDDPYSLILYWCNQAAREDRSGLTPAVKTQLARVHATLDALEAYPHRRSVGIDPCMEYTFTGDGPLPDWLHSTYASLAPEGPGGMV</sequence>